<comment type="caution">
    <text evidence="1">The sequence shown here is derived from an EMBL/GenBank/DDBJ whole genome shotgun (WGS) entry which is preliminary data.</text>
</comment>
<dbReference type="InterPro" id="IPR043132">
    <property type="entry name" value="BCAT-like_C"/>
</dbReference>
<accession>A0A1F5V4S2</accession>
<dbReference type="Gene3D" id="3.20.10.10">
    <property type="entry name" value="D-amino Acid Aminotransferase, subunit A, domain 2"/>
    <property type="match status" value="1"/>
</dbReference>
<dbReference type="InterPro" id="IPR036038">
    <property type="entry name" value="Aminotransferase-like"/>
</dbReference>
<reference evidence="1 2" key="1">
    <citation type="journal article" date="2016" name="Nat. Commun.">
        <title>Thousands of microbial genomes shed light on interconnected biogeochemical processes in an aquifer system.</title>
        <authorList>
            <person name="Anantharaman K."/>
            <person name="Brown C.T."/>
            <person name="Hug L.A."/>
            <person name="Sharon I."/>
            <person name="Castelle C.J."/>
            <person name="Probst A.J."/>
            <person name="Thomas B.C."/>
            <person name="Singh A."/>
            <person name="Wilkins M.J."/>
            <person name="Karaoz U."/>
            <person name="Brodie E.L."/>
            <person name="Williams K.H."/>
            <person name="Hubbard S.S."/>
            <person name="Banfield J.F."/>
        </authorList>
    </citation>
    <scope>NUCLEOTIDE SEQUENCE [LARGE SCALE GENOMIC DNA]</scope>
</reference>
<proteinExistence type="predicted"/>
<evidence type="ECO:0000313" key="2">
    <source>
        <dbReference type="Proteomes" id="UP000178943"/>
    </source>
</evidence>
<protein>
    <recommendedName>
        <fullName evidence="3">Branched-chain amino acid aminotransferase</fullName>
    </recommendedName>
</protein>
<gene>
    <name evidence="1" type="ORF">A2Y62_04105</name>
</gene>
<dbReference type="SUPFAM" id="SSF56752">
    <property type="entry name" value="D-aminoacid aminotransferase-like PLP-dependent enzymes"/>
    <property type="match status" value="1"/>
</dbReference>
<evidence type="ECO:0008006" key="3">
    <source>
        <dbReference type="Google" id="ProtNLM"/>
    </source>
</evidence>
<dbReference type="GO" id="GO:0003824">
    <property type="term" value="F:catalytic activity"/>
    <property type="evidence" value="ECO:0007669"/>
    <property type="project" value="InterPro"/>
</dbReference>
<organism evidence="1 2">
    <name type="scientific">Candidatus Fischerbacteria bacterium RBG_13_37_8</name>
    <dbReference type="NCBI Taxonomy" id="1817863"/>
    <lineage>
        <taxon>Bacteria</taxon>
        <taxon>Candidatus Fischeribacteriota</taxon>
    </lineage>
</organism>
<evidence type="ECO:0000313" key="1">
    <source>
        <dbReference type="EMBL" id="OGF58424.1"/>
    </source>
</evidence>
<dbReference type="EMBL" id="MFGW01000247">
    <property type="protein sequence ID" value="OGF58424.1"/>
    <property type="molecule type" value="Genomic_DNA"/>
</dbReference>
<dbReference type="STRING" id="1817863.A2Y62_04105"/>
<sequence>MLYVSDEVFFTGTAAEITPIRSIDKIKIGEGKRGPVTYKIQKAFFDIISGEMPDKHKWLTNISI</sequence>
<dbReference type="AlphaFoldDB" id="A0A1F5V4S2"/>
<name>A0A1F5V4S2_9BACT</name>
<dbReference type="Proteomes" id="UP000178943">
    <property type="component" value="Unassembled WGS sequence"/>
</dbReference>